<evidence type="ECO:0000256" key="2">
    <source>
        <dbReference type="ARBA" id="ARBA00022490"/>
    </source>
</evidence>
<feature type="binding site" evidence="9">
    <location>
        <position position="66"/>
    </location>
    <ligand>
        <name>tRNA</name>
        <dbReference type="ChEBI" id="CHEBI:17843"/>
    </ligand>
</feature>
<accession>A0A923J122</accession>
<comment type="catalytic activity">
    <reaction evidence="7 9 10">
        <text>an N-acyl-L-alpha-aminoacyl-tRNA + H2O = an N-acyl-L-amino acid + a tRNA + H(+)</text>
        <dbReference type="Rhea" id="RHEA:54448"/>
        <dbReference type="Rhea" id="RHEA-COMP:10123"/>
        <dbReference type="Rhea" id="RHEA-COMP:13883"/>
        <dbReference type="ChEBI" id="CHEBI:15377"/>
        <dbReference type="ChEBI" id="CHEBI:15378"/>
        <dbReference type="ChEBI" id="CHEBI:59874"/>
        <dbReference type="ChEBI" id="CHEBI:78442"/>
        <dbReference type="ChEBI" id="CHEBI:138191"/>
        <dbReference type="EC" id="3.1.1.29"/>
    </reaction>
</comment>
<feature type="active site" description="Proton acceptor" evidence="9">
    <location>
        <position position="19"/>
    </location>
</feature>
<name>A0A923J122_CLOTT</name>
<dbReference type="GO" id="GO:0072344">
    <property type="term" value="P:rescue of stalled ribosome"/>
    <property type="evidence" value="ECO:0007669"/>
    <property type="project" value="UniProtKB-UniRule"/>
</dbReference>
<keyword evidence="13" id="KW-1185">Reference proteome</keyword>
<evidence type="ECO:0000256" key="3">
    <source>
        <dbReference type="ARBA" id="ARBA00022555"/>
    </source>
</evidence>
<keyword evidence="3 9" id="KW-0820">tRNA-binding</keyword>
<evidence type="ECO:0000256" key="1">
    <source>
        <dbReference type="ARBA" id="ARBA00013260"/>
    </source>
</evidence>
<comment type="caution">
    <text evidence="12">The sequence shown here is derived from an EMBL/GenBank/DDBJ whole genome shotgun (WGS) entry which is preliminary data.</text>
</comment>
<dbReference type="GO" id="GO:0000049">
    <property type="term" value="F:tRNA binding"/>
    <property type="evidence" value="ECO:0007669"/>
    <property type="project" value="UniProtKB-UniRule"/>
</dbReference>
<evidence type="ECO:0000256" key="11">
    <source>
        <dbReference type="RuleBase" id="RU004320"/>
    </source>
</evidence>
<evidence type="ECO:0000256" key="5">
    <source>
        <dbReference type="ARBA" id="ARBA00022884"/>
    </source>
</evidence>
<dbReference type="CDD" id="cd00462">
    <property type="entry name" value="PTH"/>
    <property type="match status" value="1"/>
</dbReference>
<keyword evidence="5 9" id="KW-0694">RNA-binding</keyword>
<comment type="similarity">
    <text evidence="6 9 11">Belongs to the PTH family.</text>
</comment>
<sequence length="188" mass="21163">MFLIVGLGNPGKDYENTRHNIGFDALDRLALKYNINISKVKFKGMYGEGNIQGQKVILLKPITYMNLSGESIKEVVNFYKLNHKNIIVIYDDVDLEVGRLRIRLKGSSGGHNGIKSIIYHLETEEFIRLRVGVGKAENDMISHVLGRFSKEDRSIVEKSFDAVAEAVGTIIKENPQSAMNKFNSFKAE</sequence>
<dbReference type="NCBIfam" id="TIGR00447">
    <property type="entry name" value="pth"/>
    <property type="match status" value="1"/>
</dbReference>
<dbReference type="PANTHER" id="PTHR17224">
    <property type="entry name" value="PEPTIDYL-TRNA HYDROLASE"/>
    <property type="match status" value="1"/>
</dbReference>
<dbReference type="Proteomes" id="UP000563151">
    <property type="component" value="Unassembled WGS sequence"/>
</dbReference>
<evidence type="ECO:0000256" key="9">
    <source>
        <dbReference type="HAMAP-Rule" id="MF_00083"/>
    </source>
</evidence>
<dbReference type="Gene3D" id="3.40.50.1470">
    <property type="entry name" value="Peptidyl-tRNA hydrolase"/>
    <property type="match status" value="1"/>
</dbReference>
<gene>
    <name evidence="9" type="primary">pth</name>
    <name evidence="12" type="ORF">HGG79_11125</name>
</gene>
<dbReference type="InterPro" id="IPR036416">
    <property type="entry name" value="Pept_tRNA_hydro_sf"/>
</dbReference>
<feature type="site" description="Discriminates between blocked and unblocked aminoacyl-tRNA" evidence="9">
    <location>
        <position position="9"/>
    </location>
</feature>
<dbReference type="Pfam" id="PF01195">
    <property type="entry name" value="Pept_tRNA_hydro"/>
    <property type="match status" value="1"/>
</dbReference>
<dbReference type="EMBL" id="JAAZWO010000013">
    <property type="protein sequence ID" value="MBC2398319.1"/>
    <property type="molecule type" value="Genomic_DNA"/>
</dbReference>
<comment type="subunit">
    <text evidence="9">Monomer.</text>
</comment>
<dbReference type="AlphaFoldDB" id="A0A923J122"/>
<evidence type="ECO:0000256" key="10">
    <source>
        <dbReference type="RuleBase" id="RU000673"/>
    </source>
</evidence>
<proteinExistence type="inferred from homology"/>
<dbReference type="EC" id="3.1.1.29" evidence="1 9"/>
<feature type="site" description="Stabilizes the basic form of H active site to accept a proton" evidence="9">
    <location>
        <position position="91"/>
    </location>
</feature>
<comment type="subcellular location">
    <subcellularLocation>
        <location evidence="9">Cytoplasm</location>
    </subcellularLocation>
</comment>
<dbReference type="InterPro" id="IPR001328">
    <property type="entry name" value="Pept_tRNA_hydro"/>
</dbReference>
<feature type="binding site" evidence="9">
    <location>
        <position position="14"/>
    </location>
    <ligand>
        <name>tRNA</name>
        <dbReference type="ChEBI" id="CHEBI:17843"/>
    </ligand>
</feature>
<dbReference type="PROSITE" id="PS01196">
    <property type="entry name" value="PEPT_TRNA_HYDROL_2"/>
    <property type="match status" value="1"/>
</dbReference>
<dbReference type="PROSITE" id="PS01195">
    <property type="entry name" value="PEPT_TRNA_HYDROL_1"/>
    <property type="match status" value="1"/>
</dbReference>
<dbReference type="GO" id="GO:0004045">
    <property type="term" value="F:peptidyl-tRNA hydrolase activity"/>
    <property type="evidence" value="ECO:0007669"/>
    <property type="project" value="UniProtKB-UniRule"/>
</dbReference>
<dbReference type="FunFam" id="3.40.50.1470:FF:000001">
    <property type="entry name" value="Peptidyl-tRNA hydrolase"/>
    <property type="match status" value="1"/>
</dbReference>
<dbReference type="HAMAP" id="MF_00083">
    <property type="entry name" value="Pept_tRNA_hydro_bact"/>
    <property type="match status" value="1"/>
</dbReference>
<organism evidence="12 13">
    <name type="scientific">Clostridium tetanomorphum</name>
    <dbReference type="NCBI Taxonomy" id="1553"/>
    <lineage>
        <taxon>Bacteria</taxon>
        <taxon>Bacillati</taxon>
        <taxon>Bacillota</taxon>
        <taxon>Clostridia</taxon>
        <taxon>Eubacteriales</taxon>
        <taxon>Clostridiaceae</taxon>
        <taxon>Clostridium</taxon>
    </lineage>
</organism>
<evidence type="ECO:0000256" key="4">
    <source>
        <dbReference type="ARBA" id="ARBA00022801"/>
    </source>
</evidence>
<dbReference type="GO" id="GO:0005737">
    <property type="term" value="C:cytoplasm"/>
    <property type="evidence" value="ECO:0007669"/>
    <property type="project" value="UniProtKB-SubCell"/>
</dbReference>
<feature type="binding site" evidence="9">
    <location>
        <position position="64"/>
    </location>
    <ligand>
        <name>tRNA</name>
        <dbReference type="ChEBI" id="CHEBI:17843"/>
    </ligand>
</feature>
<keyword evidence="4 9" id="KW-0378">Hydrolase</keyword>
<evidence type="ECO:0000256" key="8">
    <source>
        <dbReference type="ARBA" id="ARBA00050038"/>
    </source>
</evidence>
<comment type="function">
    <text evidence="9">Catalyzes the release of premature peptidyl moieties from peptidyl-tRNA molecules trapped in stalled 50S ribosomal subunits, and thus maintains levels of free tRNAs and 50S ribosomes.</text>
</comment>
<dbReference type="SUPFAM" id="SSF53178">
    <property type="entry name" value="Peptidyl-tRNA hydrolase-like"/>
    <property type="match status" value="1"/>
</dbReference>
<dbReference type="InterPro" id="IPR018171">
    <property type="entry name" value="Pept_tRNA_hydro_CS"/>
</dbReference>
<feature type="binding site" evidence="9">
    <location>
        <position position="112"/>
    </location>
    <ligand>
        <name>tRNA</name>
        <dbReference type="ChEBI" id="CHEBI:17843"/>
    </ligand>
</feature>
<dbReference type="RefSeq" id="WP_035149808.1">
    <property type="nucleotide sequence ID" value="NZ_JAAZWO010000013.1"/>
</dbReference>
<reference evidence="12 13" key="1">
    <citation type="submission" date="2020-04" db="EMBL/GenBank/DDBJ databases">
        <title>Genomic insights into acetone-butanol-ethanol (ABE) fermentation by sequencing solventogenic clostridia strains.</title>
        <authorList>
            <person name="Brown S."/>
        </authorList>
    </citation>
    <scope>NUCLEOTIDE SEQUENCE [LARGE SCALE GENOMIC DNA]</scope>
    <source>
        <strain evidence="12 13">DJ011</strain>
    </source>
</reference>
<evidence type="ECO:0000256" key="7">
    <source>
        <dbReference type="ARBA" id="ARBA00048707"/>
    </source>
</evidence>
<comment type="function">
    <text evidence="9">Hydrolyzes ribosome-free peptidyl-tRNAs (with 1 or more amino acids incorporated), which drop off the ribosome during protein synthesis, or as a result of ribosome stalling.</text>
</comment>
<evidence type="ECO:0000313" key="13">
    <source>
        <dbReference type="Proteomes" id="UP000563151"/>
    </source>
</evidence>
<protein>
    <recommendedName>
        <fullName evidence="8 9">Peptidyl-tRNA hydrolase</fullName>
        <shortName evidence="9">Pth</shortName>
        <ecNumber evidence="1 9">3.1.1.29</ecNumber>
    </recommendedName>
</protein>
<dbReference type="PANTHER" id="PTHR17224:SF1">
    <property type="entry name" value="PEPTIDYL-TRNA HYDROLASE"/>
    <property type="match status" value="1"/>
</dbReference>
<evidence type="ECO:0000256" key="6">
    <source>
        <dbReference type="ARBA" id="ARBA00038063"/>
    </source>
</evidence>
<keyword evidence="2 9" id="KW-0963">Cytoplasm</keyword>
<evidence type="ECO:0000313" key="12">
    <source>
        <dbReference type="EMBL" id="MBC2398319.1"/>
    </source>
</evidence>
<dbReference type="GO" id="GO:0006515">
    <property type="term" value="P:protein quality control for misfolded or incompletely synthesized proteins"/>
    <property type="evidence" value="ECO:0007669"/>
    <property type="project" value="UniProtKB-UniRule"/>
</dbReference>